<reference evidence="10 11" key="1">
    <citation type="submission" date="2023-09" db="EMBL/GenBank/DDBJ databases">
        <authorList>
            <person name="Rey-Velasco X."/>
        </authorList>
    </citation>
    <scope>NUCLEOTIDE SEQUENCE [LARGE SCALE GENOMIC DNA]</scope>
    <source>
        <strain evidence="10 11">F390</strain>
    </source>
</reference>
<dbReference type="Pfam" id="PF00722">
    <property type="entry name" value="Glyco_hydro_16"/>
    <property type="match status" value="1"/>
</dbReference>
<comment type="caution">
    <text evidence="10">The sequence shown here is derived from an EMBL/GenBank/DDBJ whole genome shotgun (WGS) entry which is preliminary data.</text>
</comment>
<evidence type="ECO:0000256" key="5">
    <source>
        <dbReference type="ARBA" id="ARBA00029722"/>
    </source>
</evidence>
<keyword evidence="3" id="KW-0378">Hydrolase</keyword>
<dbReference type="PRINTS" id="PR00737">
    <property type="entry name" value="GLHYDRLASE16"/>
</dbReference>
<evidence type="ECO:0000256" key="1">
    <source>
        <dbReference type="ARBA" id="ARBA00006865"/>
    </source>
</evidence>
<name>A0ABU2ZII5_9SPHN</name>
<keyword evidence="11" id="KW-1185">Reference proteome</keyword>
<keyword evidence="4" id="KW-0326">Glycosidase</keyword>
<protein>
    <recommendedName>
        <fullName evidence="2">Beta-glucanase</fullName>
    </recommendedName>
    <alternativeName>
        <fullName evidence="7">1,3-1,4-beta-D-glucan 4-glucanohydrolase</fullName>
    </alternativeName>
    <alternativeName>
        <fullName evidence="6">Endo-beta-1,3-1,4 glucanase</fullName>
    </alternativeName>
    <alternativeName>
        <fullName evidence="5">Lichenase</fullName>
    </alternativeName>
</protein>
<sequence>MISKTTRTTVALAAGLVAIGATVALTGTPTVARTPPVAGAPAFLDQLETLDKKRWSVSDGWSNGSWTANDWRKSQVRIEDGLHLTLAANKTDKANFSGGEVQSIDRYGHGYYEARFKAAPGSGIVTGFFTYIGPHWKKEWNEIDVEIVGKRPRHVLLTYFKGDEKISKEVALGFDATDSYHVYGFDWQPDAIRWYVDGKLVHEAKGAKVPLPAEQQKIMISLWGSETLTDWLGPFDKAALPTSAVFTCIGYWEDYRPGRGCAG</sequence>
<dbReference type="InterPro" id="IPR008263">
    <property type="entry name" value="GH16_AS"/>
</dbReference>
<gene>
    <name evidence="10" type="ORF">RM533_03365</name>
</gene>
<dbReference type="EMBL" id="JAVRHS010000002">
    <property type="protein sequence ID" value="MDT0575222.1"/>
    <property type="molecule type" value="Genomic_DNA"/>
</dbReference>
<dbReference type="Proteomes" id="UP001259803">
    <property type="component" value="Unassembled WGS sequence"/>
</dbReference>
<evidence type="ECO:0000256" key="7">
    <source>
        <dbReference type="ARBA" id="ARBA00031665"/>
    </source>
</evidence>
<evidence type="ECO:0000313" key="10">
    <source>
        <dbReference type="EMBL" id="MDT0575222.1"/>
    </source>
</evidence>
<evidence type="ECO:0000256" key="2">
    <source>
        <dbReference type="ARBA" id="ARBA00014569"/>
    </source>
</evidence>
<evidence type="ECO:0000256" key="4">
    <source>
        <dbReference type="ARBA" id="ARBA00023295"/>
    </source>
</evidence>
<organism evidence="10 11">
    <name type="scientific">Croceicoccus esteveae</name>
    <dbReference type="NCBI Taxonomy" id="3075597"/>
    <lineage>
        <taxon>Bacteria</taxon>
        <taxon>Pseudomonadati</taxon>
        <taxon>Pseudomonadota</taxon>
        <taxon>Alphaproteobacteria</taxon>
        <taxon>Sphingomonadales</taxon>
        <taxon>Erythrobacteraceae</taxon>
        <taxon>Croceicoccus</taxon>
    </lineage>
</organism>
<evidence type="ECO:0000256" key="6">
    <source>
        <dbReference type="ARBA" id="ARBA00029771"/>
    </source>
</evidence>
<dbReference type="InterPro" id="IPR008264">
    <property type="entry name" value="Beta_glucanase"/>
</dbReference>
<dbReference type="InterPro" id="IPR013320">
    <property type="entry name" value="ConA-like_dom_sf"/>
</dbReference>
<dbReference type="InterPro" id="IPR000757">
    <property type="entry name" value="Beta-glucanase-like"/>
</dbReference>
<proteinExistence type="inferred from homology"/>
<comment type="similarity">
    <text evidence="1">Belongs to the glycosyl hydrolase 16 family.</text>
</comment>
<dbReference type="PROSITE" id="PS51762">
    <property type="entry name" value="GH16_2"/>
    <property type="match status" value="1"/>
</dbReference>
<evidence type="ECO:0000259" key="9">
    <source>
        <dbReference type="PROSITE" id="PS51762"/>
    </source>
</evidence>
<feature type="signal peptide" evidence="8">
    <location>
        <begin position="1"/>
        <end position="26"/>
    </location>
</feature>
<feature type="chain" id="PRO_5047415323" description="Beta-glucanase" evidence="8">
    <location>
        <begin position="27"/>
        <end position="263"/>
    </location>
</feature>
<dbReference type="SUPFAM" id="SSF49899">
    <property type="entry name" value="Concanavalin A-like lectins/glucanases"/>
    <property type="match status" value="1"/>
</dbReference>
<evidence type="ECO:0000313" key="11">
    <source>
        <dbReference type="Proteomes" id="UP001259803"/>
    </source>
</evidence>
<dbReference type="PANTHER" id="PTHR31062">
    <property type="entry name" value="XYLOGLUCAN ENDOTRANSGLUCOSYLASE/HYDROLASE PROTEIN 8-RELATED"/>
    <property type="match status" value="1"/>
</dbReference>
<evidence type="ECO:0000256" key="8">
    <source>
        <dbReference type="SAM" id="SignalP"/>
    </source>
</evidence>
<accession>A0ABU2ZII5</accession>
<evidence type="ECO:0000256" key="3">
    <source>
        <dbReference type="ARBA" id="ARBA00022801"/>
    </source>
</evidence>
<keyword evidence="8" id="KW-0732">Signal</keyword>
<feature type="domain" description="GH16" evidence="9">
    <location>
        <begin position="35"/>
        <end position="240"/>
    </location>
</feature>
<dbReference type="RefSeq" id="WP_311339802.1">
    <property type="nucleotide sequence ID" value="NZ_JAVRHS010000002.1"/>
</dbReference>
<dbReference type="InterPro" id="IPR044791">
    <property type="entry name" value="Beta-glucanase/XTH"/>
</dbReference>
<dbReference type="PROSITE" id="PS01034">
    <property type="entry name" value="GH16_1"/>
    <property type="match status" value="1"/>
</dbReference>
<dbReference type="Gene3D" id="2.60.120.200">
    <property type="match status" value="1"/>
</dbReference>